<dbReference type="Proteomes" id="UP000756132">
    <property type="component" value="Chromosome 4"/>
</dbReference>
<name>A0A9Q8P7V7_PASFU</name>
<dbReference type="OrthoDB" id="6359816at2759"/>
<protein>
    <recommendedName>
        <fullName evidence="3">BTB domain-containing protein</fullName>
    </recommendedName>
</protein>
<dbReference type="GeneID" id="71983877"/>
<dbReference type="EMBL" id="CP090166">
    <property type="protein sequence ID" value="UJO16441.1"/>
    <property type="molecule type" value="Genomic_DNA"/>
</dbReference>
<dbReference type="RefSeq" id="XP_047760807.1">
    <property type="nucleotide sequence ID" value="XM_047903147.1"/>
</dbReference>
<evidence type="ECO:0008006" key="3">
    <source>
        <dbReference type="Google" id="ProtNLM"/>
    </source>
</evidence>
<sequence length="200" mass="22785">MTSASTSMEGIFASLQGDRMIELYIASETTPINIQQSTLLRTSDYFKGALNPKFPEGREGKIFLRDDDIRGWKVLISWYQINQFQDDVMAELVDSAVVYYYWTADSKDRFEQIITGTMPRKMYAERLMIEVMIGNIPWCDLKYLQGENDFAADILAASIEVGQNSDLKDRAMRTDGDAEGKPLWLRYMTAGSKGPRKMTA</sequence>
<reference evidence="1" key="2">
    <citation type="journal article" date="2022" name="Microb. Genom.">
        <title>A chromosome-scale genome assembly of the tomato pathogen Cladosporium fulvum reveals a compartmentalized genome architecture and the presence of a dispensable chromosome.</title>
        <authorList>
            <person name="Zaccaron A.Z."/>
            <person name="Chen L.H."/>
            <person name="Samaras A."/>
            <person name="Stergiopoulos I."/>
        </authorList>
    </citation>
    <scope>NUCLEOTIDE SEQUENCE</scope>
    <source>
        <strain evidence="1">Race5_Kim</strain>
    </source>
</reference>
<evidence type="ECO:0000313" key="1">
    <source>
        <dbReference type="EMBL" id="UJO16441.1"/>
    </source>
</evidence>
<gene>
    <name evidence="1" type="ORF">CLAFUR5_03999</name>
</gene>
<dbReference type="AlphaFoldDB" id="A0A9Q8P7V7"/>
<accession>A0A9Q8P7V7</accession>
<evidence type="ECO:0000313" key="2">
    <source>
        <dbReference type="Proteomes" id="UP000756132"/>
    </source>
</evidence>
<proteinExistence type="predicted"/>
<dbReference type="KEGG" id="ffu:CLAFUR5_03999"/>
<organism evidence="1 2">
    <name type="scientific">Passalora fulva</name>
    <name type="common">Tomato leaf mold</name>
    <name type="synonym">Cladosporium fulvum</name>
    <dbReference type="NCBI Taxonomy" id="5499"/>
    <lineage>
        <taxon>Eukaryota</taxon>
        <taxon>Fungi</taxon>
        <taxon>Dikarya</taxon>
        <taxon>Ascomycota</taxon>
        <taxon>Pezizomycotina</taxon>
        <taxon>Dothideomycetes</taxon>
        <taxon>Dothideomycetidae</taxon>
        <taxon>Mycosphaerellales</taxon>
        <taxon>Mycosphaerellaceae</taxon>
        <taxon>Fulvia</taxon>
    </lineage>
</organism>
<reference evidence="1" key="1">
    <citation type="submission" date="2021-12" db="EMBL/GenBank/DDBJ databases">
        <authorList>
            <person name="Zaccaron A."/>
            <person name="Stergiopoulos I."/>
        </authorList>
    </citation>
    <scope>NUCLEOTIDE SEQUENCE</scope>
    <source>
        <strain evidence="1">Race5_Kim</strain>
    </source>
</reference>
<keyword evidence="2" id="KW-1185">Reference proteome</keyword>